<reference evidence="2 3" key="1">
    <citation type="submission" date="2024-01" db="EMBL/GenBank/DDBJ databases">
        <authorList>
            <person name="Allen C."/>
            <person name="Tagirdzhanova G."/>
        </authorList>
    </citation>
    <scope>NUCLEOTIDE SEQUENCE [LARGE SCALE GENOMIC DNA]</scope>
    <source>
        <strain evidence="2 3">CBS 119000</strain>
    </source>
</reference>
<protein>
    <submittedName>
        <fullName evidence="2">Uncharacterized protein</fullName>
    </submittedName>
</protein>
<name>A0ABP0E421_9PEZI</name>
<feature type="compositionally biased region" description="Polar residues" evidence="1">
    <location>
        <begin position="164"/>
        <end position="177"/>
    </location>
</feature>
<proteinExistence type="predicted"/>
<sequence>METLQLAQMLADLSDLNAADPRAAHAFVNANTTTAPTSSSTVVRQTSQSSIGLASTSQQDLARPERHNMDPSSTTPVRAAVPHNGGSSTPSDLHFTRRFLTPPAAHSSSSYGSVPGTPQGYITDSDMNRASSLMALHELRAKLKQHNDSDSLRQAREKIAALSGRQQPSPQPSTQLASEKLSGQAHMHGRRQ</sequence>
<organism evidence="2 3">
    <name type="scientific">Sporothrix epigloea</name>
    <dbReference type="NCBI Taxonomy" id="1892477"/>
    <lineage>
        <taxon>Eukaryota</taxon>
        <taxon>Fungi</taxon>
        <taxon>Dikarya</taxon>
        <taxon>Ascomycota</taxon>
        <taxon>Pezizomycotina</taxon>
        <taxon>Sordariomycetes</taxon>
        <taxon>Sordariomycetidae</taxon>
        <taxon>Ophiostomatales</taxon>
        <taxon>Ophiostomataceae</taxon>
        <taxon>Sporothrix</taxon>
    </lineage>
</organism>
<evidence type="ECO:0000313" key="2">
    <source>
        <dbReference type="EMBL" id="CAK7275194.1"/>
    </source>
</evidence>
<evidence type="ECO:0000256" key="1">
    <source>
        <dbReference type="SAM" id="MobiDB-lite"/>
    </source>
</evidence>
<feature type="region of interest" description="Disordered" evidence="1">
    <location>
        <begin position="144"/>
        <end position="192"/>
    </location>
</feature>
<dbReference type="Proteomes" id="UP001642502">
    <property type="component" value="Unassembled WGS sequence"/>
</dbReference>
<dbReference type="EMBL" id="CAWUON010000187">
    <property type="protein sequence ID" value="CAK7275194.1"/>
    <property type="molecule type" value="Genomic_DNA"/>
</dbReference>
<feature type="compositionally biased region" description="Low complexity" evidence="1">
    <location>
        <begin position="34"/>
        <end position="50"/>
    </location>
</feature>
<feature type="compositionally biased region" description="Basic and acidic residues" evidence="1">
    <location>
        <begin position="144"/>
        <end position="159"/>
    </location>
</feature>
<evidence type="ECO:0000313" key="3">
    <source>
        <dbReference type="Proteomes" id="UP001642502"/>
    </source>
</evidence>
<gene>
    <name evidence="2" type="ORF">SEPCBS119000_006571</name>
</gene>
<feature type="compositionally biased region" description="Polar residues" evidence="1">
    <location>
        <begin position="51"/>
        <end position="60"/>
    </location>
</feature>
<accession>A0ABP0E421</accession>
<comment type="caution">
    <text evidence="2">The sequence shown here is derived from an EMBL/GenBank/DDBJ whole genome shotgun (WGS) entry which is preliminary data.</text>
</comment>
<feature type="region of interest" description="Disordered" evidence="1">
    <location>
        <begin position="34"/>
        <end position="125"/>
    </location>
</feature>
<keyword evidence="3" id="KW-1185">Reference proteome</keyword>